<dbReference type="InterPro" id="IPR013154">
    <property type="entry name" value="ADH-like_N"/>
</dbReference>
<dbReference type="Gene3D" id="3.40.50.720">
    <property type="entry name" value="NAD(P)-binding Rossmann-like Domain"/>
    <property type="match status" value="1"/>
</dbReference>
<keyword evidence="2 4" id="KW-0862">Zinc</keyword>
<comment type="cofactor">
    <cofactor evidence="4">
        <name>Zn(2+)</name>
        <dbReference type="ChEBI" id="CHEBI:29105"/>
    </cofactor>
</comment>
<dbReference type="InterPro" id="IPR002328">
    <property type="entry name" value="ADH_Zn_CS"/>
</dbReference>
<comment type="caution">
    <text evidence="7">The sequence shown here is derived from an EMBL/GenBank/DDBJ whole genome shotgun (WGS) entry which is preliminary data.</text>
</comment>
<dbReference type="InterPro" id="IPR011032">
    <property type="entry name" value="GroES-like_sf"/>
</dbReference>
<protein>
    <submittedName>
        <fullName evidence="7">Zn-dependent oxidoreductase</fullName>
    </submittedName>
</protein>
<evidence type="ECO:0000259" key="5">
    <source>
        <dbReference type="Pfam" id="PF00107"/>
    </source>
</evidence>
<dbReference type="SUPFAM" id="SSF50129">
    <property type="entry name" value="GroES-like"/>
    <property type="match status" value="1"/>
</dbReference>
<evidence type="ECO:0000256" key="3">
    <source>
        <dbReference type="ARBA" id="ARBA00023002"/>
    </source>
</evidence>
<dbReference type="NCBIfam" id="NF007489">
    <property type="entry name" value="PRK10083.1"/>
    <property type="match status" value="1"/>
</dbReference>
<keyword evidence="3" id="KW-0560">Oxidoreductase</keyword>
<evidence type="ECO:0000313" key="7">
    <source>
        <dbReference type="EMBL" id="MBA5206102.1"/>
    </source>
</evidence>
<dbReference type="InterPro" id="IPR050129">
    <property type="entry name" value="Zn_alcohol_dh"/>
</dbReference>
<dbReference type="AlphaFoldDB" id="A0AAW3T1Z8"/>
<evidence type="ECO:0000313" key="8">
    <source>
        <dbReference type="Proteomes" id="UP000557749"/>
    </source>
</evidence>
<accession>A0AAW3T1Z8</accession>
<dbReference type="PROSITE" id="PS00059">
    <property type="entry name" value="ADH_ZINC"/>
    <property type="match status" value="1"/>
</dbReference>
<gene>
    <name evidence="7" type="ORF">H2Y57_20720</name>
</gene>
<dbReference type="Pfam" id="PF08240">
    <property type="entry name" value="ADH_N"/>
    <property type="match status" value="1"/>
</dbReference>
<reference evidence="7 8" key="1">
    <citation type="submission" date="2020-07" db="EMBL/GenBank/DDBJ databases">
        <title>Characterization of Pectobacterium aroidearum strains causing soft rot on Amorphophallus konjac.</title>
        <authorList>
            <person name="Xie H."/>
        </authorList>
    </citation>
    <scope>NUCLEOTIDE SEQUENCE [LARGE SCALE GENOMIC DNA]</scope>
    <source>
        <strain evidence="7 8">MY7</strain>
    </source>
</reference>
<dbReference type="Gene3D" id="3.90.180.10">
    <property type="entry name" value="Medium-chain alcohol dehydrogenases, catalytic domain"/>
    <property type="match status" value="1"/>
</dbReference>
<feature type="domain" description="Alcohol dehydrogenase-like C-terminal" evidence="5">
    <location>
        <begin position="171"/>
        <end position="297"/>
    </location>
</feature>
<feature type="domain" description="Alcohol dehydrogenase-like N-terminal" evidence="6">
    <location>
        <begin position="24"/>
        <end position="133"/>
    </location>
</feature>
<organism evidence="7 8">
    <name type="scientific">Pectobacterium aroidearum</name>
    <dbReference type="NCBI Taxonomy" id="1201031"/>
    <lineage>
        <taxon>Bacteria</taxon>
        <taxon>Pseudomonadati</taxon>
        <taxon>Pseudomonadota</taxon>
        <taxon>Gammaproteobacteria</taxon>
        <taxon>Enterobacterales</taxon>
        <taxon>Pectobacteriaceae</taxon>
        <taxon>Pectobacterium</taxon>
    </lineage>
</organism>
<evidence type="ECO:0000259" key="6">
    <source>
        <dbReference type="Pfam" id="PF08240"/>
    </source>
</evidence>
<dbReference type="CDD" id="cd08261">
    <property type="entry name" value="Zn_ADH7"/>
    <property type="match status" value="1"/>
</dbReference>
<evidence type="ECO:0000256" key="4">
    <source>
        <dbReference type="RuleBase" id="RU361277"/>
    </source>
</evidence>
<name>A0AAW3T1Z8_9GAMM</name>
<dbReference type="Pfam" id="PF00107">
    <property type="entry name" value="ADH_zinc_N"/>
    <property type="match status" value="1"/>
</dbReference>
<comment type="similarity">
    <text evidence="4">Belongs to the zinc-containing alcohol dehydrogenase family.</text>
</comment>
<dbReference type="InterPro" id="IPR013149">
    <property type="entry name" value="ADH-like_C"/>
</dbReference>
<dbReference type="SUPFAM" id="SSF51735">
    <property type="entry name" value="NAD(P)-binding Rossmann-fold domains"/>
    <property type="match status" value="1"/>
</dbReference>
<proteinExistence type="inferred from homology"/>
<evidence type="ECO:0000256" key="1">
    <source>
        <dbReference type="ARBA" id="ARBA00022723"/>
    </source>
</evidence>
<evidence type="ECO:0000256" key="2">
    <source>
        <dbReference type="ARBA" id="ARBA00022833"/>
    </source>
</evidence>
<dbReference type="InterPro" id="IPR036291">
    <property type="entry name" value="NAD(P)-bd_dom_sf"/>
</dbReference>
<dbReference type="GO" id="GO:0008270">
    <property type="term" value="F:zinc ion binding"/>
    <property type="evidence" value="ECO:0007669"/>
    <property type="project" value="InterPro"/>
</dbReference>
<sequence>MKSIVIQQPNALVIEERPIPQPEAGEVRVKVKLAGICGSDSHIYRGHNPFAKYPRVIGHEFFGVIEAVGEGVDASRLGERVSVDPVVSCGHCYPCSIGKPNVCTSLVVLGVHRDGGFSEYAAVPAKNAHVIPDDIPDEFAVMVEPFTISANVTAQVKPTEQDVALIYGAGPMGLTSVQVLKGVFKVKDVIVVDRIPERLEMALRSGADRVINNASLSLKDELEALNIKPTLIIDAACHPSILQEAITIASPAARIAIMGFSSEPCQVSQQGITSKELSIFSSRLNANKFPVVIAWLKEKRIDPAKLITHRFDYQQVVEAIEVFEKDQKRCCKVLLTFNETGQI</sequence>
<dbReference type="EMBL" id="JACERJ010000017">
    <property type="protein sequence ID" value="MBA5206102.1"/>
    <property type="molecule type" value="Genomic_DNA"/>
</dbReference>
<dbReference type="RefSeq" id="WP_181846109.1">
    <property type="nucleotide sequence ID" value="NZ_JACERJ010000017.1"/>
</dbReference>
<dbReference type="GO" id="GO:0016491">
    <property type="term" value="F:oxidoreductase activity"/>
    <property type="evidence" value="ECO:0007669"/>
    <property type="project" value="UniProtKB-KW"/>
</dbReference>
<dbReference type="PANTHER" id="PTHR43401">
    <property type="entry name" value="L-THREONINE 3-DEHYDROGENASE"/>
    <property type="match status" value="1"/>
</dbReference>
<keyword evidence="1 4" id="KW-0479">Metal-binding</keyword>
<dbReference type="PANTHER" id="PTHR43401:SF2">
    <property type="entry name" value="L-THREONINE 3-DEHYDROGENASE"/>
    <property type="match status" value="1"/>
</dbReference>
<dbReference type="Proteomes" id="UP000557749">
    <property type="component" value="Unassembled WGS sequence"/>
</dbReference>